<evidence type="ECO:0000256" key="5">
    <source>
        <dbReference type="ARBA" id="ARBA00022771"/>
    </source>
</evidence>
<dbReference type="InterPro" id="IPR031657">
    <property type="entry name" value="REPA_OB_2"/>
</dbReference>
<evidence type="ECO:0000256" key="3">
    <source>
        <dbReference type="ARBA" id="ARBA00022705"/>
    </source>
</evidence>
<evidence type="ECO:0000259" key="15">
    <source>
        <dbReference type="Pfam" id="PF16900"/>
    </source>
</evidence>
<reference evidence="16" key="1">
    <citation type="journal article" date="2021" name="Sci. Adv.">
        <title>The American lobster genome reveals insights on longevity, neural, and immune adaptations.</title>
        <authorList>
            <person name="Polinski J.M."/>
            <person name="Zimin A.V."/>
            <person name="Clark K.F."/>
            <person name="Kohn A.B."/>
            <person name="Sadowski N."/>
            <person name="Timp W."/>
            <person name="Ptitsyn A."/>
            <person name="Khanna P."/>
            <person name="Romanova D.Y."/>
            <person name="Williams P."/>
            <person name="Greenwood S.J."/>
            <person name="Moroz L.L."/>
            <person name="Walt D.R."/>
            <person name="Bodnar A.G."/>
        </authorList>
    </citation>
    <scope>NUCLEOTIDE SEQUENCE</scope>
    <source>
        <strain evidence="16">GMGI-L3</strain>
    </source>
</reference>
<evidence type="ECO:0000256" key="8">
    <source>
        <dbReference type="ARBA" id="ARBA00023242"/>
    </source>
</evidence>
<dbReference type="GO" id="GO:0008270">
    <property type="term" value="F:zinc ion binding"/>
    <property type="evidence" value="ECO:0007669"/>
    <property type="project" value="UniProtKB-KW"/>
</dbReference>
<keyword evidence="8 11" id="KW-0539">Nucleus</keyword>
<comment type="function">
    <text evidence="9 11">As part of the heterotrimeric replication protein A complex (RPA/RP-A), binds and stabilizes single-stranded DNA intermediates, that form during DNA replication or upon DNA stress. It prevents their reannealing and in parallel, recruits and activates different proteins and complexes involved in DNA metabolism. Thereby, it plays an essential role both in DNA replication and the cellular response to DNA damage.</text>
</comment>
<keyword evidence="6 11" id="KW-0862">Zinc</keyword>
<keyword evidence="17" id="KW-1185">Reference proteome</keyword>
<evidence type="ECO:0000259" key="12">
    <source>
        <dbReference type="Pfam" id="PF01336"/>
    </source>
</evidence>
<dbReference type="CDD" id="cd04475">
    <property type="entry name" value="RPA1_DBD_B"/>
    <property type="match status" value="1"/>
</dbReference>
<comment type="similarity">
    <text evidence="2 11">Belongs to the replication factor A protein 1 family.</text>
</comment>
<dbReference type="GO" id="GO:0006281">
    <property type="term" value="P:DNA repair"/>
    <property type="evidence" value="ECO:0007669"/>
    <property type="project" value="InterPro"/>
</dbReference>
<evidence type="ECO:0000256" key="7">
    <source>
        <dbReference type="ARBA" id="ARBA00023125"/>
    </source>
</evidence>
<dbReference type="PANTHER" id="PTHR47165:SF4">
    <property type="entry name" value="OS03G0429900 PROTEIN"/>
    <property type="match status" value="1"/>
</dbReference>
<protein>
    <recommendedName>
        <fullName evidence="11">Replication protein A subunit</fullName>
    </recommendedName>
</protein>
<comment type="subcellular location">
    <subcellularLocation>
        <location evidence="1 11">Nucleus</location>
    </subcellularLocation>
</comment>
<dbReference type="PANTHER" id="PTHR47165">
    <property type="entry name" value="OS03G0429900 PROTEIN"/>
    <property type="match status" value="1"/>
</dbReference>
<evidence type="ECO:0000256" key="9">
    <source>
        <dbReference type="ARBA" id="ARBA00058595"/>
    </source>
</evidence>
<dbReference type="FunFam" id="2.40.50.140:FF:000064">
    <property type="entry name" value="Replication protein A subunit"/>
    <property type="match status" value="1"/>
</dbReference>
<evidence type="ECO:0000259" key="13">
    <source>
        <dbReference type="Pfam" id="PF04057"/>
    </source>
</evidence>
<evidence type="ECO:0000256" key="2">
    <source>
        <dbReference type="ARBA" id="ARBA00005690"/>
    </source>
</evidence>
<evidence type="ECO:0000256" key="4">
    <source>
        <dbReference type="ARBA" id="ARBA00022723"/>
    </source>
</evidence>
<dbReference type="InterPro" id="IPR012340">
    <property type="entry name" value="NA-bd_OB-fold"/>
</dbReference>
<dbReference type="Pfam" id="PF04057">
    <property type="entry name" value="Rep-A_N"/>
    <property type="match status" value="1"/>
</dbReference>
<comment type="subunit">
    <text evidence="10 11">Component of the heterotrimeric canonical replication protein A complex (RPA).</text>
</comment>
<dbReference type="CDD" id="cd04474">
    <property type="entry name" value="RPA1_DBD_A"/>
    <property type="match status" value="1"/>
</dbReference>
<keyword evidence="5 11" id="KW-0863">Zinc-finger</keyword>
<keyword evidence="7 11" id="KW-0238">DNA-binding</keyword>
<evidence type="ECO:0000256" key="6">
    <source>
        <dbReference type="ARBA" id="ARBA00022833"/>
    </source>
</evidence>
<keyword evidence="4 11" id="KW-0479">Metal-binding</keyword>
<dbReference type="Pfam" id="PF16900">
    <property type="entry name" value="REPA_OB_2"/>
    <property type="match status" value="1"/>
</dbReference>
<evidence type="ECO:0000256" key="1">
    <source>
        <dbReference type="ARBA" id="ARBA00004123"/>
    </source>
</evidence>
<proteinExistence type="inferred from homology"/>
<name>A0A8J5N1Q5_HOMAM</name>
<dbReference type="GO" id="GO:0006310">
    <property type="term" value="P:DNA recombination"/>
    <property type="evidence" value="ECO:0007669"/>
    <property type="project" value="InterPro"/>
</dbReference>
<evidence type="ECO:0000313" key="17">
    <source>
        <dbReference type="Proteomes" id="UP000747542"/>
    </source>
</evidence>
<dbReference type="FunFam" id="2.40.50.140:FF:000041">
    <property type="entry name" value="Replication protein A subunit"/>
    <property type="match status" value="1"/>
</dbReference>
<evidence type="ECO:0000256" key="10">
    <source>
        <dbReference type="ARBA" id="ARBA00062035"/>
    </source>
</evidence>
<feature type="domain" description="Replication protein A OB" evidence="15">
    <location>
        <begin position="266"/>
        <end position="363"/>
    </location>
</feature>
<dbReference type="EMBL" id="JAHLQT010012015">
    <property type="protein sequence ID" value="KAG7171607.1"/>
    <property type="molecule type" value="Genomic_DNA"/>
</dbReference>
<keyword evidence="3 11" id="KW-0235">DNA replication</keyword>
<dbReference type="Pfam" id="PF08646">
    <property type="entry name" value="Rep_fac-A_C"/>
    <property type="match status" value="1"/>
</dbReference>
<dbReference type="FunFam" id="2.40.50.140:FF:000090">
    <property type="entry name" value="Replication protein A subunit"/>
    <property type="match status" value="1"/>
</dbReference>
<dbReference type="AlphaFoldDB" id="A0A8J5N1Q5"/>
<dbReference type="InterPro" id="IPR004365">
    <property type="entry name" value="NA-bd_OB_tRNA"/>
</dbReference>
<dbReference type="CDD" id="cd04476">
    <property type="entry name" value="RPA1_DBD_C"/>
    <property type="match status" value="1"/>
</dbReference>
<dbReference type="Proteomes" id="UP000747542">
    <property type="component" value="Unassembled WGS sequence"/>
</dbReference>
<evidence type="ECO:0000256" key="11">
    <source>
        <dbReference type="RuleBase" id="RU364130"/>
    </source>
</evidence>
<comment type="caution">
    <text evidence="16">The sequence shown here is derived from an EMBL/GenBank/DDBJ whole genome shotgun (WGS) entry which is preliminary data.</text>
</comment>
<feature type="domain" description="Replication factor-A protein 1 N-terminal" evidence="13">
    <location>
        <begin position="7"/>
        <end position="63"/>
    </location>
</feature>
<dbReference type="InterPro" id="IPR004591">
    <property type="entry name" value="Rfa1"/>
</dbReference>
<feature type="domain" description="Replication factor A C-terminal" evidence="14">
    <location>
        <begin position="420"/>
        <end position="565"/>
    </location>
</feature>
<evidence type="ECO:0000313" key="16">
    <source>
        <dbReference type="EMBL" id="KAG7171607.1"/>
    </source>
</evidence>
<accession>A0A8J5N1Q5</accession>
<feature type="domain" description="OB" evidence="12">
    <location>
        <begin position="158"/>
        <end position="246"/>
    </location>
</feature>
<evidence type="ECO:0000259" key="14">
    <source>
        <dbReference type="Pfam" id="PF08646"/>
    </source>
</evidence>
<dbReference type="SUPFAM" id="SSF50249">
    <property type="entry name" value="Nucleic acid-binding proteins"/>
    <property type="match status" value="4"/>
</dbReference>
<dbReference type="InterPro" id="IPR007199">
    <property type="entry name" value="Rep_factor-A_N"/>
</dbReference>
<organism evidence="16 17">
    <name type="scientific">Homarus americanus</name>
    <name type="common">American lobster</name>
    <dbReference type="NCBI Taxonomy" id="6706"/>
    <lineage>
        <taxon>Eukaryota</taxon>
        <taxon>Metazoa</taxon>
        <taxon>Ecdysozoa</taxon>
        <taxon>Arthropoda</taxon>
        <taxon>Crustacea</taxon>
        <taxon>Multicrustacea</taxon>
        <taxon>Malacostraca</taxon>
        <taxon>Eumalacostraca</taxon>
        <taxon>Eucarida</taxon>
        <taxon>Decapoda</taxon>
        <taxon>Pleocyemata</taxon>
        <taxon>Astacidea</taxon>
        <taxon>Nephropoidea</taxon>
        <taxon>Nephropidae</taxon>
        <taxon>Homarus</taxon>
    </lineage>
</organism>
<dbReference type="Pfam" id="PF01336">
    <property type="entry name" value="tRNA_anti-codon"/>
    <property type="match status" value="1"/>
</dbReference>
<dbReference type="NCBIfam" id="TIGR00617">
    <property type="entry name" value="rpa1"/>
    <property type="match status" value="1"/>
</dbReference>
<dbReference type="InterPro" id="IPR013955">
    <property type="entry name" value="Rep_factor-A_C"/>
</dbReference>
<dbReference type="GO" id="GO:0005634">
    <property type="term" value="C:nucleus"/>
    <property type="evidence" value="ECO:0007669"/>
    <property type="project" value="UniProtKB-SubCell"/>
</dbReference>
<dbReference type="GO" id="GO:0006260">
    <property type="term" value="P:DNA replication"/>
    <property type="evidence" value="ECO:0007669"/>
    <property type="project" value="UniProtKB-KW"/>
</dbReference>
<sequence>MKRIPTGSQERYRLLVSDGEWSSSFAMLATHLNCKVTEGVITNNCIIQMNRYVCNTVQGNKKLGLNMKPHINQTSYQQNQPHINQIPYQQNHPHIYQIPYQQNQPHIYQIPYQQNQPHIYQIPYQQNQCQVLQAAQCQLLSLEQASMLPRQLLCQVQWTVCVRVNNKTDIRTWSNSRGEGKLFSMDLIDESGEIRATAFNEQVDKFHDTIELNKVYFISSATLKPANKQYCNLMNDYEMTFNKMTEVTPCHEVTSIPTMQFNFVPIDQLESLNKDTLIDIIGVCKEAHDISTVIQKTSGRELKKRDMQLLDETQREVRLTLWGSQAENFDGSQQPIVAVKGAKLSDFNGRCLSTIASSAVQINPDIREAHKLKGWFDNGGCNIGTVNLSNQRSGFGGANDTFKTFGEAMAEKLGSIESDFYKNKAYITLIRHDNSVYAACPSDNCNKKVIDLNNGMYRCEKCGREYDTFQWRLMLQMNLMDCTNTVWATAFHDIAEEILGTTAENIGNLKETDHDAFTKFFINATFKEYVFNLRVKMESYNDEGRLKTSVNGCKPLDLKEYNKLLIDEIEKLSGVSKGEC</sequence>
<dbReference type="GO" id="GO:0003677">
    <property type="term" value="F:DNA binding"/>
    <property type="evidence" value="ECO:0007669"/>
    <property type="project" value="UniProtKB-KW"/>
</dbReference>
<dbReference type="Gene3D" id="2.40.50.140">
    <property type="entry name" value="Nucleic acid-binding proteins"/>
    <property type="match status" value="4"/>
</dbReference>
<dbReference type="InterPro" id="IPR047192">
    <property type="entry name" value="Euk_RPA1_DBD_C"/>
</dbReference>
<gene>
    <name evidence="16" type="primary">RPA1-L1</name>
    <name evidence="16" type="ORF">Hamer_G014745</name>
</gene>